<protein>
    <recommendedName>
        <fullName evidence="6">KOW domain-containing protein</fullName>
    </recommendedName>
</protein>
<dbReference type="KEGG" id="ndi:NDAI_0I00550"/>
<evidence type="ECO:0000256" key="1">
    <source>
        <dbReference type="ARBA" id="ARBA00005781"/>
    </source>
</evidence>
<keyword evidence="2" id="KW-0689">Ribosomal protein</keyword>
<dbReference type="SUPFAM" id="SSF50104">
    <property type="entry name" value="Translation proteins SH3-like domain"/>
    <property type="match status" value="1"/>
</dbReference>
<dbReference type="STRING" id="1071378.G0WFR3"/>
<keyword evidence="3" id="KW-0687">Ribonucleoprotein</keyword>
<dbReference type="RefSeq" id="XP_003671867.1">
    <property type="nucleotide sequence ID" value="XM_003671819.1"/>
</dbReference>
<dbReference type="PANTHER" id="PTHR15680:SF9">
    <property type="entry name" value="LARGE RIBOSOMAL SUBUNIT PROTEIN BL19M"/>
    <property type="match status" value="1"/>
</dbReference>
<name>G0WFR3_NAUDC</name>
<dbReference type="eggNOG" id="KOG1698">
    <property type="taxonomic scope" value="Eukaryota"/>
</dbReference>
<dbReference type="OrthoDB" id="432645at2759"/>
<dbReference type="GO" id="GO:0006412">
    <property type="term" value="P:translation"/>
    <property type="evidence" value="ECO:0007669"/>
    <property type="project" value="InterPro"/>
</dbReference>
<proteinExistence type="inferred from homology"/>
<gene>
    <name evidence="4" type="primary">NDAI0I00550</name>
    <name evidence="4" type="ordered locus">NDAI_0I00550</name>
</gene>
<dbReference type="Proteomes" id="UP000000689">
    <property type="component" value="Chromosome 9"/>
</dbReference>
<organism evidence="4 5">
    <name type="scientific">Naumovozyma dairenensis (strain ATCC 10597 / BCRC 20456 / CBS 421 / NBRC 0211 / NRRL Y-12639)</name>
    <name type="common">Saccharomyces dairenensis</name>
    <dbReference type="NCBI Taxonomy" id="1071378"/>
    <lineage>
        <taxon>Eukaryota</taxon>
        <taxon>Fungi</taxon>
        <taxon>Dikarya</taxon>
        <taxon>Ascomycota</taxon>
        <taxon>Saccharomycotina</taxon>
        <taxon>Saccharomycetes</taxon>
        <taxon>Saccharomycetales</taxon>
        <taxon>Saccharomycetaceae</taxon>
        <taxon>Naumovozyma</taxon>
    </lineage>
</organism>
<keyword evidence="5" id="KW-1185">Reference proteome</keyword>
<evidence type="ECO:0000256" key="3">
    <source>
        <dbReference type="ARBA" id="ARBA00023274"/>
    </source>
</evidence>
<dbReference type="GeneID" id="11496182"/>
<dbReference type="GO" id="GO:0005762">
    <property type="term" value="C:mitochondrial large ribosomal subunit"/>
    <property type="evidence" value="ECO:0007669"/>
    <property type="project" value="EnsemblFungi"/>
</dbReference>
<dbReference type="OMA" id="TYVELRV"/>
<dbReference type="Gene3D" id="2.30.30.790">
    <property type="match status" value="1"/>
</dbReference>
<accession>G0WFR3</accession>
<dbReference type="InterPro" id="IPR038657">
    <property type="entry name" value="Ribosomal_bL19_sf"/>
</dbReference>
<evidence type="ECO:0000256" key="2">
    <source>
        <dbReference type="ARBA" id="ARBA00022980"/>
    </source>
</evidence>
<dbReference type="Pfam" id="PF01245">
    <property type="entry name" value="Ribosomal_L19"/>
    <property type="match status" value="1"/>
</dbReference>
<evidence type="ECO:0000313" key="5">
    <source>
        <dbReference type="Proteomes" id="UP000000689"/>
    </source>
</evidence>
<reference evidence="4 5" key="1">
    <citation type="journal article" date="2011" name="Proc. Natl. Acad. Sci. U.S.A.">
        <title>Evolutionary erosion of yeast sex chromosomes by mating-type switching accidents.</title>
        <authorList>
            <person name="Gordon J.L."/>
            <person name="Armisen D."/>
            <person name="Proux-Wera E."/>
            <person name="Oheigeartaigh S.S."/>
            <person name="Byrne K.P."/>
            <person name="Wolfe K.H."/>
        </authorList>
    </citation>
    <scope>NUCLEOTIDE SEQUENCE [LARGE SCALE GENOMIC DNA]</scope>
    <source>
        <strain evidence="5">ATCC 10597 / BCRC 20456 / CBS 421 / NBRC 0211 / NRRL Y-12639</strain>
    </source>
</reference>
<dbReference type="InterPro" id="IPR008991">
    <property type="entry name" value="Translation_prot_SH3-like_sf"/>
</dbReference>
<dbReference type="HOGENOM" id="CLU_076387_2_0_1"/>
<evidence type="ECO:0000313" key="4">
    <source>
        <dbReference type="EMBL" id="CCD26624.1"/>
    </source>
</evidence>
<dbReference type="EMBL" id="HE580275">
    <property type="protein sequence ID" value="CCD26624.1"/>
    <property type="molecule type" value="Genomic_DNA"/>
</dbReference>
<dbReference type="AlphaFoldDB" id="G0WFR3"/>
<sequence length="179" mass="20914">MWKSIIPRVSTKSNTIFNRCYQLPAINRKIIPVYPPVEPRSYASKDGSLLDKLAKLDVENTLDPQGWRRTLLEKSSKNSIKAGDIVRVTYDSKKSDNDNFVGYVLSVDRKRFIQDSSLLLRNQIGKTYVELRVPLFSPLIERIDLLRQNKGLRKRNKHYYIRNTRLDVHDLEAGLRRKK</sequence>
<evidence type="ECO:0008006" key="6">
    <source>
        <dbReference type="Google" id="ProtNLM"/>
    </source>
</evidence>
<dbReference type="PANTHER" id="PTHR15680">
    <property type="entry name" value="RIBOSOMAL PROTEIN L19"/>
    <property type="match status" value="1"/>
</dbReference>
<dbReference type="GO" id="GO:0003735">
    <property type="term" value="F:structural constituent of ribosome"/>
    <property type="evidence" value="ECO:0007669"/>
    <property type="project" value="EnsemblFungi"/>
</dbReference>
<dbReference type="InterPro" id="IPR001857">
    <property type="entry name" value="Ribosomal_bL19"/>
</dbReference>
<comment type="similarity">
    <text evidence="1">Belongs to the bacterial ribosomal protein bL19 family.</text>
</comment>